<keyword evidence="6" id="KW-0442">Lipid degradation</keyword>
<dbReference type="Pfam" id="PF00657">
    <property type="entry name" value="Lipase_GDSL"/>
    <property type="match status" value="1"/>
</dbReference>
<evidence type="ECO:0000256" key="6">
    <source>
        <dbReference type="ARBA" id="ARBA00022963"/>
    </source>
</evidence>
<evidence type="ECO:0008006" key="11">
    <source>
        <dbReference type="Google" id="ProtNLM"/>
    </source>
</evidence>
<dbReference type="Gene3D" id="3.40.50.1110">
    <property type="entry name" value="SGNH hydrolase"/>
    <property type="match status" value="2"/>
</dbReference>
<organism evidence="9 10">
    <name type="scientific">Xanthoceras sorbifolium</name>
    <dbReference type="NCBI Taxonomy" id="99658"/>
    <lineage>
        <taxon>Eukaryota</taxon>
        <taxon>Viridiplantae</taxon>
        <taxon>Streptophyta</taxon>
        <taxon>Embryophyta</taxon>
        <taxon>Tracheophyta</taxon>
        <taxon>Spermatophyta</taxon>
        <taxon>Magnoliopsida</taxon>
        <taxon>eudicotyledons</taxon>
        <taxon>Gunneridae</taxon>
        <taxon>Pentapetalae</taxon>
        <taxon>rosids</taxon>
        <taxon>malvids</taxon>
        <taxon>Sapindales</taxon>
        <taxon>Sapindaceae</taxon>
        <taxon>Xanthoceroideae</taxon>
        <taxon>Xanthoceras</taxon>
    </lineage>
</organism>
<reference evidence="9 10" key="1">
    <citation type="submission" date="2021-02" db="EMBL/GenBank/DDBJ databases">
        <title>Plant Genome Project.</title>
        <authorList>
            <person name="Zhang R.-G."/>
        </authorList>
    </citation>
    <scope>NUCLEOTIDE SEQUENCE [LARGE SCALE GENOMIC DNA]</scope>
    <source>
        <tissue evidence="9">Leaves</tissue>
    </source>
</reference>
<keyword evidence="8" id="KW-1133">Transmembrane helix</keyword>
<dbReference type="EMBL" id="JAFEMO010000002">
    <property type="protein sequence ID" value="KAH7575948.1"/>
    <property type="molecule type" value="Genomic_DNA"/>
</dbReference>
<proteinExistence type="inferred from homology"/>
<protein>
    <recommendedName>
        <fullName evidence="11">GDSL esterase/lipase</fullName>
    </recommendedName>
</protein>
<keyword evidence="7" id="KW-0443">Lipid metabolism</keyword>
<dbReference type="Proteomes" id="UP000827721">
    <property type="component" value="Unassembled WGS sequence"/>
</dbReference>
<keyword evidence="4" id="KW-0732">Signal</keyword>
<evidence type="ECO:0000256" key="7">
    <source>
        <dbReference type="ARBA" id="ARBA00023098"/>
    </source>
</evidence>
<keyword evidence="8" id="KW-0472">Membrane</keyword>
<gene>
    <name evidence="9" type="ORF">JRO89_XS02G0258400</name>
</gene>
<dbReference type="InterPro" id="IPR036514">
    <property type="entry name" value="SGNH_hydro_sf"/>
</dbReference>
<dbReference type="PANTHER" id="PTHR45650">
    <property type="entry name" value="GDSL-LIKE LIPASE/ACYLHYDROLASE-RELATED"/>
    <property type="match status" value="1"/>
</dbReference>
<comment type="caution">
    <text evidence="9">The sequence shown here is derived from an EMBL/GenBank/DDBJ whole genome shotgun (WGS) entry which is preliminary data.</text>
</comment>
<evidence type="ECO:0000313" key="10">
    <source>
        <dbReference type="Proteomes" id="UP000827721"/>
    </source>
</evidence>
<dbReference type="PANTHER" id="PTHR45650:SF9">
    <property type="entry name" value="SGNH HYDROLASE-TYPE ESTERASE DOMAIN-CONTAINING PROTEIN"/>
    <property type="match status" value="1"/>
</dbReference>
<keyword evidence="10" id="KW-1185">Reference proteome</keyword>
<evidence type="ECO:0000256" key="4">
    <source>
        <dbReference type="ARBA" id="ARBA00022729"/>
    </source>
</evidence>
<dbReference type="InterPro" id="IPR001087">
    <property type="entry name" value="GDSL"/>
</dbReference>
<keyword evidence="8" id="KW-0812">Transmembrane</keyword>
<feature type="transmembrane region" description="Helical" evidence="8">
    <location>
        <begin position="16"/>
        <end position="42"/>
    </location>
</feature>
<dbReference type="InterPro" id="IPR051238">
    <property type="entry name" value="GDSL_esterase/lipase"/>
</dbReference>
<comment type="similarity">
    <text evidence="2">Belongs to the 'GDSL' lipolytic enzyme family.</text>
</comment>
<comment type="subcellular location">
    <subcellularLocation>
        <location evidence="1">Secreted</location>
    </subcellularLocation>
</comment>
<evidence type="ECO:0000313" key="9">
    <source>
        <dbReference type="EMBL" id="KAH7575948.1"/>
    </source>
</evidence>
<name>A0ABQ8IHH9_9ROSI</name>
<keyword evidence="3" id="KW-0964">Secreted</keyword>
<accession>A0ABQ8IHH9</accession>
<sequence>MEVHRRRYLVTSFLEIHYMIMAIIMPFQLVPDPIILLTGLTFQRFSNGRNMADIIAQLLGFDNSIPSFASARGQEILKGVNYASGAAGIRDESGQHLTLYNYGARKVAVFGLGLIGCTPGMIAMYGTNGSSCVDFINNAVQLFNAKLIPMVDDFNSNLQNAKFIYINSVQISLTPSPTTEFKVTDAPCCNVTNAVSFQCNPLGTPCQNREDYTFWDAVHPTEASNVISAGRSYNALLPSDTYPFDIRRLAETVISMESNLSIYQQLKKEFEFEFLI</sequence>
<evidence type="ECO:0000256" key="8">
    <source>
        <dbReference type="SAM" id="Phobius"/>
    </source>
</evidence>
<evidence type="ECO:0000256" key="2">
    <source>
        <dbReference type="ARBA" id="ARBA00008668"/>
    </source>
</evidence>
<keyword evidence="5" id="KW-0378">Hydrolase</keyword>
<evidence type="ECO:0000256" key="1">
    <source>
        <dbReference type="ARBA" id="ARBA00004613"/>
    </source>
</evidence>
<evidence type="ECO:0000256" key="5">
    <source>
        <dbReference type="ARBA" id="ARBA00022801"/>
    </source>
</evidence>
<evidence type="ECO:0000256" key="3">
    <source>
        <dbReference type="ARBA" id="ARBA00022525"/>
    </source>
</evidence>